<dbReference type="PANTHER" id="PTHR43667">
    <property type="entry name" value="CYCLOPROPANE-FATTY-ACYL-PHOSPHOLIPID SYNTHASE"/>
    <property type="match status" value="1"/>
</dbReference>
<dbReference type="GO" id="GO:0008168">
    <property type="term" value="F:methyltransferase activity"/>
    <property type="evidence" value="ECO:0007669"/>
    <property type="project" value="UniProtKB-KW"/>
</dbReference>
<dbReference type="Pfam" id="PF02353">
    <property type="entry name" value="CMAS"/>
    <property type="match status" value="1"/>
</dbReference>
<dbReference type="Proteomes" id="UP001221757">
    <property type="component" value="Unassembled WGS sequence"/>
</dbReference>
<sequence>MVSKISHSPRLKGKLISAARKYILSVLVKGVKHGQLRVVEGDGRAKIRHVLAQLRVKAGDRILEIGSGWSGLAIEAARKFGCTVDTVTLSCAQKVLGEARIKAAGLESSVTVHLLDYRCLPRCFEKAFD</sequence>
<keyword evidence="1" id="KW-0489">Methyltransferase</keyword>
<name>A0AAD7DAY5_MYCRO</name>
<dbReference type="AlphaFoldDB" id="A0AAD7DAY5"/>
<accession>A0AAD7DAY5</accession>
<evidence type="ECO:0000313" key="2">
    <source>
        <dbReference type="Proteomes" id="UP001221757"/>
    </source>
</evidence>
<organism evidence="1 2">
    <name type="scientific">Mycena rosella</name>
    <name type="common">Pink bonnet</name>
    <name type="synonym">Agaricus rosellus</name>
    <dbReference type="NCBI Taxonomy" id="1033263"/>
    <lineage>
        <taxon>Eukaryota</taxon>
        <taxon>Fungi</taxon>
        <taxon>Dikarya</taxon>
        <taxon>Basidiomycota</taxon>
        <taxon>Agaricomycotina</taxon>
        <taxon>Agaricomycetes</taxon>
        <taxon>Agaricomycetidae</taxon>
        <taxon>Agaricales</taxon>
        <taxon>Marasmiineae</taxon>
        <taxon>Mycenaceae</taxon>
        <taxon>Mycena</taxon>
    </lineage>
</organism>
<dbReference type="Gene3D" id="3.40.50.150">
    <property type="entry name" value="Vaccinia Virus protein VP39"/>
    <property type="match status" value="1"/>
</dbReference>
<proteinExistence type="predicted"/>
<keyword evidence="2" id="KW-1185">Reference proteome</keyword>
<dbReference type="PANTHER" id="PTHR43667:SF2">
    <property type="entry name" value="FATTY ACID C-METHYL TRANSFERASE"/>
    <property type="match status" value="1"/>
</dbReference>
<protein>
    <submittedName>
        <fullName evidence="1">S-adenosyl-L-methionine-dependent methyltransferase</fullName>
    </submittedName>
</protein>
<dbReference type="GO" id="GO:0032259">
    <property type="term" value="P:methylation"/>
    <property type="evidence" value="ECO:0007669"/>
    <property type="project" value="UniProtKB-KW"/>
</dbReference>
<dbReference type="InterPro" id="IPR050723">
    <property type="entry name" value="CFA/CMAS"/>
</dbReference>
<dbReference type="EMBL" id="JARKIE010000092">
    <property type="protein sequence ID" value="KAJ7686956.1"/>
    <property type="molecule type" value="Genomic_DNA"/>
</dbReference>
<comment type="caution">
    <text evidence="1">The sequence shown here is derived from an EMBL/GenBank/DDBJ whole genome shotgun (WGS) entry which is preliminary data.</text>
</comment>
<evidence type="ECO:0000313" key="1">
    <source>
        <dbReference type="EMBL" id="KAJ7686956.1"/>
    </source>
</evidence>
<keyword evidence="1" id="KW-0808">Transferase</keyword>
<dbReference type="SUPFAM" id="SSF53335">
    <property type="entry name" value="S-adenosyl-L-methionine-dependent methyltransferases"/>
    <property type="match status" value="1"/>
</dbReference>
<reference evidence="1" key="1">
    <citation type="submission" date="2023-03" db="EMBL/GenBank/DDBJ databases">
        <title>Massive genome expansion in bonnet fungi (Mycena s.s.) driven by repeated elements and novel gene families across ecological guilds.</title>
        <authorList>
            <consortium name="Lawrence Berkeley National Laboratory"/>
            <person name="Harder C.B."/>
            <person name="Miyauchi S."/>
            <person name="Viragh M."/>
            <person name="Kuo A."/>
            <person name="Thoen E."/>
            <person name="Andreopoulos B."/>
            <person name="Lu D."/>
            <person name="Skrede I."/>
            <person name="Drula E."/>
            <person name="Henrissat B."/>
            <person name="Morin E."/>
            <person name="Kohler A."/>
            <person name="Barry K."/>
            <person name="LaButti K."/>
            <person name="Morin E."/>
            <person name="Salamov A."/>
            <person name="Lipzen A."/>
            <person name="Mereny Z."/>
            <person name="Hegedus B."/>
            <person name="Baldrian P."/>
            <person name="Stursova M."/>
            <person name="Weitz H."/>
            <person name="Taylor A."/>
            <person name="Grigoriev I.V."/>
            <person name="Nagy L.G."/>
            <person name="Martin F."/>
            <person name="Kauserud H."/>
        </authorList>
    </citation>
    <scope>NUCLEOTIDE SEQUENCE</scope>
    <source>
        <strain evidence="1">CBHHK067</strain>
    </source>
</reference>
<gene>
    <name evidence="1" type="ORF">B0H17DRAFT_1136620</name>
</gene>
<dbReference type="InterPro" id="IPR029063">
    <property type="entry name" value="SAM-dependent_MTases_sf"/>
</dbReference>